<dbReference type="STRING" id="1547445.LO80_08510"/>
<organism evidence="1 2">
    <name type="scientific">Candidatus Francisella endociliophora</name>
    <dbReference type="NCBI Taxonomy" id="653937"/>
    <lineage>
        <taxon>Bacteria</taxon>
        <taxon>Pseudomonadati</taxon>
        <taxon>Pseudomonadota</taxon>
        <taxon>Gammaproteobacteria</taxon>
        <taxon>Thiotrichales</taxon>
        <taxon>Francisellaceae</taxon>
        <taxon>Francisella</taxon>
    </lineage>
</organism>
<gene>
    <name evidence="1" type="ORF">LO80_08510</name>
</gene>
<dbReference type="HOGENOM" id="CLU_073053_0_0_6"/>
<dbReference type="KEGG" id="frf:LO80_08510"/>
<dbReference type="OrthoDB" id="8807075at2"/>
<dbReference type="EMBL" id="CP009574">
    <property type="protein sequence ID" value="AIT10007.1"/>
    <property type="molecule type" value="Genomic_DNA"/>
</dbReference>
<keyword evidence="2" id="KW-1185">Reference proteome</keyword>
<evidence type="ECO:0008006" key="3">
    <source>
        <dbReference type="Google" id="ProtNLM"/>
    </source>
</evidence>
<reference evidence="1 2" key="1">
    <citation type="submission" date="2014-10" db="EMBL/GenBank/DDBJ databases">
        <title>Whole genome sequence of Francisella endociliophora strain FSC1006, isolated from a laboratory culture of the marine ciliate Euplotes raikovi.</title>
        <authorList>
            <person name="Granberg M."/>
            <person name="Backman S."/>
            <person name="Lundmark E."/>
            <person name="Nilsson E."/>
            <person name="Karlsson E."/>
            <person name="Thelaus J."/>
            <person name="Ohrman C."/>
            <person name="Larkeryd A."/>
            <person name="Stenberg P."/>
        </authorList>
    </citation>
    <scope>NUCLEOTIDE SEQUENCE [LARGE SCALE GENOMIC DNA]</scope>
    <source>
        <strain evidence="1 2">FSC1006</strain>
    </source>
</reference>
<dbReference type="RefSeq" id="WP_040010382.1">
    <property type="nucleotide sequence ID" value="NZ_CP009574.1"/>
</dbReference>
<proteinExistence type="predicted"/>
<dbReference type="Proteomes" id="UP000029672">
    <property type="component" value="Chromosome"/>
</dbReference>
<evidence type="ECO:0000313" key="1">
    <source>
        <dbReference type="EMBL" id="AIT10007.1"/>
    </source>
</evidence>
<dbReference type="AlphaFoldDB" id="A0A097ER40"/>
<name>A0A097ER40_9GAMM</name>
<protein>
    <recommendedName>
        <fullName evidence="3">Glycosyltransferase</fullName>
    </recommendedName>
</protein>
<sequence length="262" mass="31034">MGEKSKSLAVLISSYDKSEDLWKPLSESYERYWKSSRYKIYLGTNYLDPLLPRFEALKIGKEKSWSDNILKCLDKIDEDYILLTFDDLFLFSDIDNKKIDGLIMRAMENDWDYLRLHPSPTPDIILDDDIGQILPNRMYRASTVFSIIKKDTFRNLLIDTESAWEFERNASMRSNCYDKFYVSRKKLIPYLNAVVKGKWVTPALNYLKKDGFSVVEESRKKMSTYELIIESIMRLRLKIFFMVVPKGMQGYIREKVIKKREK</sequence>
<accession>A0A097ER40</accession>
<evidence type="ECO:0000313" key="2">
    <source>
        <dbReference type="Proteomes" id="UP000029672"/>
    </source>
</evidence>